<dbReference type="Proteomes" id="UP000202420">
    <property type="component" value="Segment"/>
</dbReference>
<keyword evidence="2" id="KW-1185">Reference proteome</keyword>
<dbReference type="EMBL" id="EF101928">
    <property type="protein sequence ID" value="ABT16814.1"/>
    <property type="molecule type" value="Genomic_DNA"/>
</dbReference>
<gene>
    <name evidence="1" type="primary">z680R</name>
    <name evidence="1" type="ORF">ATCV1_z680R</name>
</gene>
<protein>
    <submittedName>
        <fullName evidence="1">Uncharacterized protein z680R</fullName>
    </submittedName>
</protein>
<dbReference type="RefSeq" id="YP_001427161.1">
    <property type="nucleotide sequence ID" value="NC_008724.1"/>
</dbReference>
<dbReference type="GeneID" id="5470818"/>
<sequence length="101" mass="10640">MVLDVLGSQGLSKETVGSSILGVNVGKQLLETEFLELLADHPGSRLVVLPEHLILVGALELAAATNTVQALLDAVHYLDFVHLLGVHGAPLCAINRLQVLA</sequence>
<accession>A7K9U0</accession>
<dbReference type="KEGG" id="vg:5470818"/>
<evidence type="ECO:0000313" key="2">
    <source>
        <dbReference type="Proteomes" id="UP000202420"/>
    </source>
</evidence>
<evidence type="ECO:0000313" key="1">
    <source>
        <dbReference type="EMBL" id="ABT16814.1"/>
    </source>
</evidence>
<organism evidence="1 2">
    <name type="scientific">Chlorovirus heliozoae</name>
    <dbReference type="NCBI Taxonomy" id="322019"/>
    <lineage>
        <taxon>Viruses</taxon>
        <taxon>Varidnaviria</taxon>
        <taxon>Bamfordvirae</taxon>
        <taxon>Nucleocytoviricota</taxon>
        <taxon>Megaviricetes</taxon>
        <taxon>Algavirales</taxon>
        <taxon>Phycodnaviridae</taxon>
        <taxon>Chlorovirus</taxon>
    </lineage>
</organism>
<name>A7K9U0_9PHYC</name>
<reference evidence="1 2" key="1">
    <citation type="submission" date="2006-09" db="EMBL/GenBank/DDBJ databases">
        <title>Sequence and annotation of the 288-kb ATCV-1 virus that infects an endosymbiotic Chlorella strain of the heliozoon Acanthocystis turfacea.</title>
        <authorList>
            <person name="Fitzgerald L.A."/>
            <person name="Graves M.V."/>
            <person name="Li X."/>
            <person name="Pfitzner A.J.P."/>
            <person name="Hartigan J."/>
            <person name="Van Etten J.L."/>
        </authorList>
    </citation>
    <scope>NUCLEOTIDE SEQUENCE [LARGE SCALE GENOMIC DNA]</scope>
    <source>
        <strain evidence="1 2">ATCV-1</strain>
    </source>
</reference>
<proteinExistence type="predicted"/>